<reference evidence="2" key="1">
    <citation type="journal article" date="2023" name="Hortic. Res.">
        <title>A chromosome-level phased genome enabling allele-level studies in sweet orange: a case study on citrus Huanglongbing tolerance.</title>
        <authorList>
            <person name="Wu B."/>
            <person name="Yu Q."/>
            <person name="Deng Z."/>
            <person name="Duan Y."/>
            <person name="Luo F."/>
            <person name="Gmitter F. Jr."/>
        </authorList>
    </citation>
    <scope>NUCLEOTIDE SEQUENCE [LARGE SCALE GENOMIC DNA]</scope>
    <source>
        <strain evidence="2">cv. Valencia</strain>
    </source>
</reference>
<gene>
    <name evidence="1" type="ORF">KPL71_007826</name>
</gene>
<organism evidence="1 2">
    <name type="scientific">Citrus sinensis</name>
    <name type="common">Sweet orange</name>
    <name type="synonym">Citrus aurantium var. sinensis</name>
    <dbReference type="NCBI Taxonomy" id="2711"/>
    <lineage>
        <taxon>Eukaryota</taxon>
        <taxon>Viridiplantae</taxon>
        <taxon>Streptophyta</taxon>
        <taxon>Embryophyta</taxon>
        <taxon>Tracheophyta</taxon>
        <taxon>Spermatophyta</taxon>
        <taxon>Magnoliopsida</taxon>
        <taxon>eudicotyledons</taxon>
        <taxon>Gunneridae</taxon>
        <taxon>Pentapetalae</taxon>
        <taxon>rosids</taxon>
        <taxon>malvids</taxon>
        <taxon>Sapindales</taxon>
        <taxon>Rutaceae</taxon>
        <taxon>Aurantioideae</taxon>
        <taxon>Citrus</taxon>
    </lineage>
</organism>
<comment type="caution">
    <text evidence="1">The sequence shown here is derived from an EMBL/GenBank/DDBJ whole genome shotgun (WGS) entry which is preliminary data.</text>
</comment>
<keyword evidence="2" id="KW-1185">Reference proteome</keyword>
<protein>
    <submittedName>
        <fullName evidence="1">Uncharacterized protein</fullName>
    </submittedName>
</protein>
<proteinExistence type="predicted"/>
<sequence length="711" mass="80892">MDKAHNTIILSLGDRVLREVGDQTTAAGLWKKLEDLYTKKSLTKRFSTKKRLYTLQMEEGSSLTIHIDAFNKIILDLEDINVKIEDENKAIILLSSLPHSYEHFVDTLLYGRQSLTMQDEGHLKRDCPERRNKPKDTNNRNGNATVASEESDEGYDSAGVLVASNIQIEGYWYWLCEVENVRWLGHVSENGLKELEKHGARRSNKISVVGFCEECVLGKSSRTRFKTVVHNTKGKLADYSKLRIFGCTAYAHIKQGKLEPRALKCAFLRYLSGTKGYKLWCVDLKPPKCIISRDVIFKESEMLKSQSSAQRTIQKISRAETHHFEVELSKTEDGHNTSHTRENQGSDGISAQLTKHTSIQDYQLTRDRQKRQVRAPERLGYADLIAYALTAAHEVDQEEPKTYEEVVTSKESAQWIKAIEDEIDSLNKNGTLELIQKPKGRKNYGLKTHGEEVIYLVLYVDNMLLTCKNMKLIDLLKQQLRDKFDMKDLGPAKKILGVEMVRNRTTSTLFLSQEKYVNKVLEKFGMMNCKPMSTPMTAHFKLSISLVSKFMSNPGKEHWRAVKWILRGPAIIEGSLTGFLFTLNNCTISWKVSLQSVVALSTTEAEYTAAAEAFKEAIWLKGMINELRYEHSSITVLCDSQSAISLSKNQVHHENTKHIDIKLHFIRLEVSKGTVKVVNIHTSDNVADMLTKPVPMAKFEHCLDLDGICRK</sequence>
<dbReference type="Proteomes" id="UP000829398">
    <property type="component" value="Chromosome 3"/>
</dbReference>
<evidence type="ECO:0000313" key="1">
    <source>
        <dbReference type="EMBL" id="KAH9779745.1"/>
    </source>
</evidence>
<name>A0ACB8M2B3_CITSI</name>
<dbReference type="EMBL" id="CM039172">
    <property type="protein sequence ID" value="KAH9779745.1"/>
    <property type="molecule type" value="Genomic_DNA"/>
</dbReference>
<accession>A0ACB8M2B3</accession>
<evidence type="ECO:0000313" key="2">
    <source>
        <dbReference type="Proteomes" id="UP000829398"/>
    </source>
</evidence>